<reference evidence="1 2" key="1">
    <citation type="submission" date="2015-11" db="EMBL/GenBank/DDBJ databases">
        <title>Expanding the genomic diversity of Burkholderia species for the development of highly accurate diagnostics.</title>
        <authorList>
            <person name="Sahl J."/>
            <person name="Keim P."/>
            <person name="Wagner D."/>
        </authorList>
    </citation>
    <scope>NUCLEOTIDE SEQUENCE [LARGE SCALE GENOMIC DNA]</scope>
    <source>
        <strain evidence="1 2">MSMB1301WGS</strain>
    </source>
</reference>
<keyword evidence="2" id="KW-1185">Reference proteome</keyword>
<comment type="caution">
    <text evidence="1">The sequence shown here is derived from an EMBL/GenBank/DDBJ whole genome shotgun (WGS) entry which is preliminary data.</text>
</comment>
<gene>
    <name evidence="1" type="ORF">WT27_06965</name>
</gene>
<dbReference type="PANTHER" id="PTHR45642">
    <property type="entry name" value="GDSL ESTERASE/LIPASE EXL3"/>
    <property type="match status" value="1"/>
</dbReference>
<dbReference type="AlphaFoldDB" id="A0A119ASH0"/>
<dbReference type="EMBL" id="LPEQ01000083">
    <property type="protein sequence ID" value="KVV45843.1"/>
    <property type="molecule type" value="Genomic_DNA"/>
</dbReference>
<dbReference type="CDD" id="cd01846">
    <property type="entry name" value="fatty_acyltransferase_like"/>
    <property type="match status" value="1"/>
</dbReference>
<evidence type="ECO:0000313" key="1">
    <source>
        <dbReference type="EMBL" id="KVV45843.1"/>
    </source>
</evidence>
<organism evidence="1 2">
    <name type="scientific">Burkholderia territorii</name>
    <dbReference type="NCBI Taxonomy" id="1503055"/>
    <lineage>
        <taxon>Bacteria</taxon>
        <taxon>Pseudomonadati</taxon>
        <taxon>Pseudomonadota</taxon>
        <taxon>Betaproteobacteria</taxon>
        <taxon>Burkholderiales</taxon>
        <taxon>Burkholderiaceae</taxon>
        <taxon>Burkholderia</taxon>
        <taxon>Burkholderia cepacia complex</taxon>
    </lineage>
</organism>
<evidence type="ECO:0000313" key="2">
    <source>
        <dbReference type="Proteomes" id="UP000062317"/>
    </source>
</evidence>
<dbReference type="InterPro" id="IPR001087">
    <property type="entry name" value="GDSL"/>
</dbReference>
<dbReference type="Gene3D" id="3.40.50.1110">
    <property type="entry name" value="SGNH hydrolase"/>
    <property type="match status" value="1"/>
</dbReference>
<dbReference type="SUPFAM" id="SSF52266">
    <property type="entry name" value="SGNH hydrolase"/>
    <property type="match status" value="1"/>
</dbReference>
<sequence length="326" mass="37033">MFYSETAQSTLMDVCRKTLEAQGIHQDLTQVVAANNQYSLNYTIWTIDHARQDASINKLIVFGDSLSDTQNMFNASQWRLPNRTSWHAGRFSDGLVWTDYLAKSLELPMYNWAVGGSATDQYLIVPGLLQQVESWREYMERAPNYRAENTLFLVFGGGNDIVNYGRSPEQAASAVRDSLDLLVARGAKRILLVTLPDVSRAPVFAFRSDAANVSAQVKDYNRRLVDVAARLRNRHGATLRLELFDAYALFNDLLERPAHYGFDDAARSCLTVGASSSLTYISAQMPRDDCQNPARFVFWDALHPSTHTHEWMAHFIEMAIRQHDWR</sequence>
<dbReference type="Pfam" id="PF00657">
    <property type="entry name" value="Lipase_GDSL"/>
    <property type="match status" value="1"/>
</dbReference>
<dbReference type="Proteomes" id="UP000062317">
    <property type="component" value="Unassembled WGS sequence"/>
</dbReference>
<dbReference type="GO" id="GO:0016788">
    <property type="term" value="F:hydrolase activity, acting on ester bonds"/>
    <property type="evidence" value="ECO:0007669"/>
    <property type="project" value="InterPro"/>
</dbReference>
<dbReference type="InterPro" id="IPR050592">
    <property type="entry name" value="GDSL_lipolytic_enzyme"/>
</dbReference>
<dbReference type="InterPro" id="IPR036514">
    <property type="entry name" value="SGNH_hydro_sf"/>
</dbReference>
<accession>A0A119ASH0</accession>
<proteinExistence type="predicted"/>
<protein>
    <submittedName>
        <fullName evidence="1">Lipolytic protein</fullName>
    </submittedName>
</protein>
<dbReference type="PANTHER" id="PTHR45642:SF141">
    <property type="entry name" value="SECRETED EFFECTOR PROTEIN SSEJ"/>
    <property type="match status" value="1"/>
</dbReference>
<name>A0A119ASH0_9BURK</name>